<dbReference type="Gene3D" id="3.60.10.10">
    <property type="entry name" value="Endonuclease/exonuclease/phosphatase"/>
    <property type="match status" value="1"/>
</dbReference>
<dbReference type="AlphaFoldDB" id="A0A225NT09"/>
<reference evidence="2 3" key="1">
    <citation type="submission" date="2013-04" db="EMBL/GenBank/DDBJ databases">
        <title>Oceanicola sp. 22II1-22F33 Genome Sequencing.</title>
        <authorList>
            <person name="Lai Q."/>
            <person name="Li G."/>
            <person name="Shao Z."/>
        </authorList>
    </citation>
    <scope>NUCLEOTIDE SEQUENCE [LARGE SCALE GENOMIC DNA]</scope>
    <source>
        <strain evidence="2 3">22II1-22F33</strain>
    </source>
</reference>
<evidence type="ECO:0000313" key="2">
    <source>
        <dbReference type="EMBL" id="OWU76167.1"/>
    </source>
</evidence>
<dbReference type="InterPro" id="IPR005135">
    <property type="entry name" value="Endo/exonuclease/phosphatase"/>
</dbReference>
<keyword evidence="2" id="KW-0378">Hydrolase</keyword>
<evidence type="ECO:0000259" key="1">
    <source>
        <dbReference type="Pfam" id="PF03372"/>
    </source>
</evidence>
<dbReference type="Proteomes" id="UP000215377">
    <property type="component" value="Unassembled WGS sequence"/>
</dbReference>
<dbReference type="InterPro" id="IPR036691">
    <property type="entry name" value="Endo/exonu/phosph_ase_sf"/>
</dbReference>
<dbReference type="Pfam" id="PF03372">
    <property type="entry name" value="Exo_endo_phos"/>
    <property type="match status" value="1"/>
</dbReference>
<gene>
    <name evidence="2" type="ORF">ATO3_07160</name>
</gene>
<accession>A0A225NT09</accession>
<name>A0A225NT09_9RHOB</name>
<keyword evidence="2" id="KW-0255">Endonuclease</keyword>
<dbReference type="SUPFAM" id="SSF56219">
    <property type="entry name" value="DNase I-like"/>
    <property type="match status" value="1"/>
</dbReference>
<dbReference type="GO" id="GO:0004519">
    <property type="term" value="F:endonuclease activity"/>
    <property type="evidence" value="ECO:0007669"/>
    <property type="project" value="UniProtKB-KW"/>
</dbReference>
<proteinExistence type="predicted"/>
<evidence type="ECO:0000313" key="3">
    <source>
        <dbReference type="Proteomes" id="UP000215377"/>
    </source>
</evidence>
<sequence>MAARPATAQERLRVAVYNTELSRDGPGLLLRDIRKGDAQVGAVVEVIAGVRPDVLLLLGFDWDYKGEALAALADRLQAAGAPYPHRFAARPNSGMATGLDMDGNGRRGEARDAQGYGAFTGQGGMAVLSVLPMAKDRVRDFSDLLWRDLPGALLPEHPDGRPFPSEEAQAVQRLSSTGHWAVPVILPGGAEMVLLAFHATPPVFDGPEDRNGRRNHDEVIFWRHFLDGAFGPAPGRRFVLAGDANLDPGRGDGRSDAIRALLQDPRLVDPLPGQETVEWDFARMRVDYLLPSSDWEVLDSGVVWPEGGAALDRVEAASRHRLVWVDLALR</sequence>
<comment type="caution">
    <text evidence="2">The sequence shown here is derived from an EMBL/GenBank/DDBJ whole genome shotgun (WGS) entry which is preliminary data.</text>
</comment>
<dbReference type="EMBL" id="AQQR01000002">
    <property type="protein sequence ID" value="OWU76167.1"/>
    <property type="molecule type" value="Genomic_DNA"/>
</dbReference>
<keyword evidence="2" id="KW-0540">Nuclease</keyword>
<keyword evidence="3" id="KW-1185">Reference proteome</keyword>
<protein>
    <submittedName>
        <fullName evidence="2">Endonuclease</fullName>
    </submittedName>
</protein>
<feature type="domain" description="Endonuclease/exonuclease/phosphatase" evidence="1">
    <location>
        <begin position="31"/>
        <end position="320"/>
    </location>
</feature>
<organism evidence="2 3">
    <name type="scientific">Marinibacterium profundimaris</name>
    <dbReference type="NCBI Taxonomy" id="1679460"/>
    <lineage>
        <taxon>Bacteria</taxon>
        <taxon>Pseudomonadati</taxon>
        <taxon>Pseudomonadota</taxon>
        <taxon>Alphaproteobacteria</taxon>
        <taxon>Rhodobacterales</taxon>
        <taxon>Paracoccaceae</taxon>
        <taxon>Marinibacterium</taxon>
    </lineage>
</organism>